<dbReference type="VEuPathDB" id="TriTrypDB:LtaPh_1016151"/>
<accession>A0A640KBN3</accession>
<keyword evidence="1" id="KW-0732">Signal</keyword>
<evidence type="ECO:0000313" key="4">
    <source>
        <dbReference type="Proteomes" id="UP000419144"/>
    </source>
</evidence>
<name>A0A640KBN3_LEITA</name>
<feature type="chain" id="PRO_5044624420" evidence="1">
    <location>
        <begin position="23"/>
        <end position="64"/>
    </location>
</feature>
<organism evidence="2 4">
    <name type="scientific">Leishmania tarentolae</name>
    <name type="common">Sauroleishmania tarentolae</name>
    <dbReference type="NCBI Taxonomy" id="5689"/>
    <lineage>
        <taxon>Eukaryota</taxon>
        <taxon>Discoba</taxon>
        <taxon>Euglenozoa</taxon>
        <taxon>Kinetoplastea</taxon>
        <taxon>Metakinetoplastina</taxon>
        <taxon>Trypanosomatida</taxon>
        <taxon>Trypanosomatidae</taxon>
        <taxon>Leishmaniinae</taxon>
        <taxon>Leishmania</taxon>
        <taxon>lizard Leishmania</taxon>
    </lineage>
</organism>
<dbReference type="EMBL" id="BLBS01000012">
    <property type="protein sequence ID" value="GET86598.1"/>
    <property type="molecule type" value="Genomic_DNA"/>
</dbReference>
<proteinExistence type="predicted"/>
<dbReference type="VEuPathDB" id="TriTrypDB:LtaPh_2910900"/>
<dbReference type="EMBL" id="BLBS01000012">
    <property type="protein sequence ID" value="GET86591.1"/>
    <property type="molecule type" value="Genomic_DNA"/>
</dbReference>
<feature type="signal peptide" evidence="1">
    <location>
        <begin position="1"/>
        <end position="22"/>
    </location>
</feature>
<evidence type="ECO:0000313" key="3">
    <source>
        <dbReference type="EMBL" id="GET86598.1"/>
    </source>
</evidence>
<evidence type="ECO:0000256" key="1">
    <source>
        <dbReference type="SAM" id="SignalP"/>
    </source>
</evidence>
<dbReference type="Proteomes" id="UP000419144">
    <property type="component" value="Unassembled WGS sequence"/>
</dbReference>
<protein>
    <submittedName>
        <fullName evidence="2">Unspecified product</fullName>
    </submittedName>
</protein>
<gene>
    <name evidence="2" type="ORF">LtaPh_1016151</name>
    <name evidence="3" type="ORF">LtaPh_2910900</name>
</gene>
<sequence>MPHQAVLFTLTMLCASFQISRSRVFASIFVFLHPPPWLHTATEGSWATEGEDTYAHPFVCSVTR</sequence>
<keyword evidence="4" id="KW-1185">Reference proteome</keyword>
<comment type="caution">
    <text evidence="2">The sequence shown here is derived from an EMBL/GenBank/DDBJ whole genome shotgun (WGS) entry which is preliminary data.</text>
</comment>
<reference evidence="2 4" key="1">
    <citation type="submission" date="2019-11" db="EMBL/GenBank/DDBJ databases">
        <title>Leishmania tarentolae CDS.</title>
        <authorList>
            <person name="Goto Y."/>
            <person name="Yamagishi J."/>
        </authorList>
    </citation>
    <scope>NUCLEOTIDE SEQUENCE [LARGE SCALE GENOMIC DNA]</scope>
    <source>
        <strain evidence="2 4">Parrot Tar II</strain>
    </source>
</reference>
<evidence type="ECO:0000313" key="2">
    <source>
        <dbReference type="EMBL" id="GET86591.1"/>
    </source>
</evidence>
<dbReference type="AlphaFoldDB" id="A0A640KBN3"/>